<dbReference type="KEGG" id="njp:NEJAP_0307"/>
<sequence length="253" mass="27220">MSLKLNCDLGESFGSWKMGMDDAVMPHIDQANIACGFHAGDPLVMQKTLQLAKTHGVSIGAHPGYPDLVGFGRRSVKASDAEIQALMLYQISALDGMAASMGLSLAYVKPHGALYNDMMADEAVRKSIMQAVASYHRPIVLMLQGTPDAVKHRAEAAQWGLNLWFEAFADRCYADDGKLLSRTKEGAVHNREKMLAQVIQLANTGTVTSVSGHTLNLHADTLCVHGDNLAGVQAIEEIRQLISADGDSGTTEK</sequence>
<reference evidence="1 2" key="1">
    <citation type="journal article" date="2008" name="Int. J. Syst. Evol. Microbiol.">
        <title>Neptunomonas japonica sp. nov., an Osedax japonicus symbiont-like bacterium isolated from sediment adjacent to sperm whale carcasses off Kagoshima, Japan.</title>
        <authorList>
            <person name="Miyazaki M."/>
            <person name="Nogi Y."/>
            <person name="Fujiwara Y."/>
            <person name="Kawato M."/>
            <person name="Kubokawa K."/>
            <person name="Horikoshi K."/>
        </authorList>
    </citation>
    <scope>NUCLEOTIDE SEQUENCE [LARGE SCALE GENOMIC DNA]</scope>
    <source>
        <strain evidence="1 2">JAMM 1380</strain>
    </source>
</reference>
<protein>
    <submittedName>
        <fullName evidence="1">Uncharacterized protein</fullName>
    </submittedName>
</protein>
<dbReference type="EMBL" id="AP014546">
    <property type="protein sequence ID" value="BBB28265.1"/>
    <property type="molecule type" value="Genomic_DNA"/>
</dbReference>
<dbReference type="RefSeq" id="WP_201348987.1">
    <property type="nucleotide sequence ID" value="NZ_AP014546.1"/>
</dbReference>
<dbReference type="Pfam" id="PF03746">
    <property type="entry name" value="LamB_YcsF"/>
    <property type="match status" value="1"/>
</dbReference>
<proteinExistence type="predicted"/>
<dbReference type="SUPFAM" id="SSF88713">
    <property type="entry name" value="Glycoside hydrolase/deacetylase"/>
    <property type="match status" value="1"/>
</dbReference>
<dbReference type="NCBIfam" id="NF003816">
    <property type="entry name" value="PRK05406.1-5"/>
    <property type="match status" value="1"/>
</dbReference>
<evidence type="ECO:0000313" key="2">
    <source>
        <dbReference type="Proteomes" id="UP000595332"/>
    </source>
</evidence>
<dbReference type="PANTHER" id="PTHR30292:SF0">
    <property type="entry name" value="5-OXOPROLINASE SUBUNIT A"/>
    <property type="match status" value="1"/>
</dbReference>
<dbReference type="CDD" id="cd10787">
    <property type="entry name" value="LamB_YcsF_like"/>
    <property type="match status" value="1"/>
</dbReference>
<dbReference type="Proteomes" id="UP000595332">
    <property type="component" value="Chromosome"/>
</dbReference>
<dbReference type="InterPro" id="IPR011330">
    <property type="entry name" value="Glyco_hydro/deAcase_b/a-brl"/>
</dbReference>
<name>A0A7R6PPZ1_9GAMM</name>
<gene>
    <name evidence="1" type="ORF">NEJAP_0307</name>
</gene>
<dbReference type="NCBIfam" id="NF003814">
    <property type="entry name" value="PRK05406.1-3"/>
    <property type="match status" value="1"/>
</dbReference>
<organism evidence="1 2">
    <name type="scientific">Neptunomonas japonica JAMM 1380</name>
    <dbReference type="NCBI Taxonomy" id="1441457"/>
    <lineage>
        <taxon>Bacteria</taxon>
        <taxon>Pseudomonadati</taxon>
        <taxon>Pseudomonadota</taxon>
        <taxon>Gammaproteobacteria</taxon>
        <taxon>Oceanospirillales</taxon>
        <taxon>Oceanospirillaceae</taxon>
        <taxon>Neptunomonas</taxon>
    </lineage>
</organism>
<evidence type="ECO:0000313" key="1">
    <source>
        <dbReference type="EMBL" id="BBB28265.1"/>
    </source>
</evidence>
<accession>A0A7R6PPZ1</accession>
<dbReference type="PANTHER" id="PTHR30292">
    <property type="entry name" value="UNCHARACTERIZED PROTEIN YBGL-RELATED"/>
    <property type="match status" value="1"/>
</dbReference>
<dbReference type="InterPro" id="IPR005501">
    <property type="entry name" value="LamB/YcsF/PxpA-like"/>
</dbReference>
<dbReference type="Gene3D" id="3.20.20.370">
    <property type="entry name" value="Glycoside hydrolase/deacetylase"/>
    <property type="match status" value="1"/>
</dbReference>
<dbReference type="GO" id="GO:0005975">
    <property type="term" value="P:carbohydrate metabolic process"/>
    <property type="evidence" value="ECO:0007669"/>
    <property type="project" value="InterPro"/>
</dbReference>
<dbReference type="AlphaFoldDB" id="A0A7R6PPZ1"/>
<keyword evidence="2" id="KW-1185">Reference proteome</keyword>